<evidence type="ECO:0000313" key="8">
    <source>
        <dbReference type="Proteomes" id="UP000026962"/>
    </source>
</evidence>
<evidence type="ECO:0008006" key="9">
    <source>
        <dbReference type="Google" id="ProtNLM"/>
    </source>
</evidence>
<dbReference type="Gene3D" id="1.10.10.10">
    <property type="entry name" value="Winged helix-like DNA-binding domain superfamily/Winged helix DNA-binding domain"/>
    <property type="match status" value="1"/>
</dbReference>
<evidence type="ECO:0000256" key="4">
    <source>
        <dbReference type="PIRSR" id="PIRSR005739-1"/>
    </source>
</evidence>
<dbReference type="PROSITE" id="PS51683">
    <property type="entry name" value="SAM_OMT_II"/>
    <property type="match status" value="1"/>
</dbReference>
<reference evidence="7" key="2">
    <citation type="submission" date="2018-05" db="EMBL/GenBank/DDBJ databases">
        <title>OpunRS2 (Oryza punctata Reference Sequence Version 2).</title>
        <authorList>
            <person name="Zhang J."/>
            <person name="Kudrna D."/>
            <person name="Lee S."/>
            <person name="Talag J."/>
            <person name="Welchert J."/>
            <person name="Wing R.A."/>
        </authorList>
    </citation>
    <scope>NUCLEOTIDE SEQUENCE [LARGE SCALE GENOMIC DNA]</scope>
</reference>
<dbReference type="OMA" id="ARDEQNW"/>
<dbReference type="SUPFAM" id="SSF53335">
    <property type="entry name" value="S-adenosyl-L-methionine-dependent methyltransferases"/>
    <property type="match status" value="1"/>
</dbReference>
<name>A0A0E0LVJ3_ORYPU</name>
<dbReference type="InterPro" id="IPR012967">
    <property type="entry name" value="COMT_dimerisation"/>
</dbReference>
<feature type="domain" description="O-methyltransferase dimerisation" evidence="6">
    <location>
        <begin position="42"/>
        <end position="130"/>
    </location>
</feature>
<dbReference type="Proteomes" id="UP000026962">
    <property type="component" value="Chromosome 8"/>
</dbReference>
<keyword evidence="3" id="KW-0949">S-adenosyl-L-methionine</keyword>
<evidence type="ECO:0000256" key="3">
    <source>
        <dbReference type="ARBA" id="ARBA00022691"/>
    </source>
</evidence>
<proteinExistence type="predicted"/>
<keyword evidence="8" id="KW-1185">Reference proteome</keyword>
<dbReference type="PIRSF" id="PIRSF005739">
    <property type="entry name" value="O-mtase"/>
    <property type="match status" value="1"/>
</dbReference>
<feature type="active site" description="Proton acceptor" evidence="4">
    <location>
        <position position="288"/>
    </location>
</feature>
<dbReference type="AlphaFoldDB" id="A0A0E0LVJ3"/>
<evidence type="ECO:0000259" key="6">
    <source>
        <dbReference type="Pfam" id="PF08100"/>
    </source>
</evidence>
<evidence type="ECO:0000313" key="7">
    <source>
        <dbReference type="EnsemblPlants" id="OPUNC08G14850.1"/>
    </source>
</evidence>
<evidence type="ECO:0000256" key="1">
    <source>
        <dbReference type="ARBA" id="ARBA00022603"/>
    </source>
</evidence>
<accession>A0A0E0LVJ3</accession>
<organism evidence="7">
    <name type="scientific">Oryza punctata</name>
    <name type="common">Red rice</name>
    <dbReference type="NCBI Taxonomy" id="4537"/>
    <lineage>
        <taxon>Eukaryota</taxon>
        <taxon>Viridiplantae</taxon>
        <taxon>Streptophyta</taxon>
        <taxon>Embryophyta</taxon>
        <taxon>Tracheophyta</taxon>
        <taxon>Spermatophyta</taxon>
        <taxon>Magnoliopsida</taxon>
        <taxon>Liliopsida</taxon>
        <taxon>Poales</taxon>
        <taxon>Poaceae</taxon>
        <taxon>BOP clade</taxon>
        <taxon>Oryzoideae</taxon>
        <taxon>Oryzeae</taxon>
        <taxon>Oryzinae</taxon>
        <taxon>Oryza</taxon>
    </lineage>
</organism>
<dbReference type="SUPFAM" id="SSF46785">
    <property type="entry name" value="Winged helix' DNA-binding domain"/>
    <property type="match status" value="1"/>
</dbReference>
<sequence>MASPLLELHNTQNISVRAMVQNQAVTSTKDRAELLQAHAELWCHIFGYLKSMALRSAIELGIPNAIHHNGGSASLLELLTTLPLTTNKQSCLPRLMRFLASSGVFAEDILIEGTTTKVYRLTPVSRLLVDDIDMNDNTCQLNFALLAMSQFQVMASLCLGKWLKNNDEKTPFAMAHGMDLWGATSHDAEYNMLFNEAMASDSRFVADIVVRECAELFLGVRSLVDVGGGNGAIAMAIAKAFPHIKCSVLDLPHVIYGTPTDGKVEFVVGDMMYLVPSADIALLKFVLHDWNDEDCVRILTRCKEAIHNEEGSGKVIIIDTVIGSPSQQILEAQLSMDLCMMALTTGKEREEEEWRKIFVEAGFSRYKIMPILGVKSLIELYP</sequence>
<dbReference type="EnsemblPlants" id="OPUNC08G14850.1">
    <property type="protein sequence ID" value="OPUNC08G14850.1"/>
    <property type="gene ID" value="OPUNC08G14850"/>
</dbReference>
<dbReference type="InterPro" id="IPR001077">
    <property type="entry name" value="COMT_C"/>
</dbReference>
<dbReference type="GO" id="GO:0032259">
    <property type="term" value="P:methylation"/>
    <property type="evidence" value="ECO:0007669"/>
    <property type="project" value="UniProtKB-KW"/>
</dbReference>
<keyword evidence="2" id="KW-0808">Transferase</keyword>
<dbReference type="eggNOG" id="KOG3178">
    <property type="taxonomic scope" value="Eukaryota"/>
</dbReference>
<feature type="domain" description="O-methyltransferase C-terminal" evidence="5">
    <location>
        <begin position="159"/>
        <end position="364"/>
    </location>
</feature>
<dbReference type="GO" id="GO:0008171">
    <property type="term" value="F:O-methyltransferase activity"/>
    <property type="evidence" value="ECO:0007669"/>
    <property type="project" value="InterPro"/>
</dbReference>
<reference evidence="7" key="1">
    <citation type="submission" date="2015-04" db="UniProtKB">
        <authorList>
            <consortium name="EnsemblPlants"/>
        </authorList>
    </citation>
    <scope>IDENTIFICATION</scope>
</reference>
<evidence type="ECO:0000256" key="2">
    <source>
        <dbReference type="ARBA" id="ARBA00022679"/>
    </source>
</evidence>
<dbReference type="HOGENOM" id="CLU_005533_7_0_1"/>
<dbReference type="FunFam" id="3.40.50.150:FF:000206">
    <property type="entry name" value="O-methyltransferase ZRP4"/>
    <property type="match status" value="1"/>
</dbReference>
<dbReference type="PANTHER" id="PTHR11746">
    <property type="entry name" value="O-METHYLTRANSFERASE"/>
    <property type="match status" value="1"/>
</dbReference>
<keyword evidence="1" id="KW-0489">Methyltransferase</keyword>
<dbReference type="Pfam" id="PF00891">
    <property type="entry name" value="Methyltransf_2"/>
    <property type="match status" value="1"/>
</dbReference>
<dbReference type="Pfam" id="PF08100">
    <property type="entry name" value="Dimerisation"/>
    <property type="match status" value="1"/>
</dbReference>
<dbReference type="InterPro" id="IPR036390">
    <property type="entry name" value="WH_DNA-bd_sf"/>
</dbReference>
<protein>
    <recommendedName>
        <fullName evidence="9">O-methyltransferase domain-containing protein</fullName>
    </recommendedName>
</protein>
<dbReference type="FunFam" id="1.10.10.10:FF:000213">
    <property type="entry name" value="Coniferyl alcohol 9-O-methyltransferase"/>
    <property type="match status" value="1"/>
</dbReference>
<dbReference type="InterPro" id="IPR029063">
    <property type="entry name" value="SAM-dependent_MTases_sf"/>
</dbReference>
<dbReference type="GO" id="GO:0046983">
    <property type="term" value="F:protein dimerization activity"/>
    <property type="evidence" value="ECO:0007669"/>
    <property type="project" value="InterPro"/>
</dbReference>
<dbReference type="Gene3D" id="3.40.50.150">
    <property type="entry name" value="Vaccinia Virus protein VP39"/>
    <property type="match status" value="1"/>
</dbReference>
<dbReference type="InterPro" id="IPR036388">
    <property type="entry name" value="WH-like_DNA-bd_sf"/>
</dbReference>
<dbReference type="InterPro" id="IPR016461">
    <property type="entry name" value="COMT-like"/>
</dbReference>
<dbReference type="Gramene" id="OPUNC08G14850.1">
    <property type="protein sequence ID" value="OPUNC08G14850.1"/>
    <property type="gene ID" value="OPUNC08G14850"/>
</dbReference>
<dbReference type="CDD" id="cd02440">
    <property type="entry name" value="AdoMet_MTases"/>
    <property type="match status" value="1"/>
</dbReference>
<evidence type="ECO:0000259" key="5">
    <source>
        <dbReference type="Pfam" id="PF00891"/>
    </source>
</evidence>